<dbReference type="EMBL" id="SRSO01000015">
    <property type="protein sequence ID" value="TGV02222.1"/>
    <property type="molecule type" value="Genomic_DNA"/>
</dbReference>
<sequence length="579" mass="65725">MKIKISIFALLTFILFCCSKDDKPVEIQTGNIKLEIVFNDGTSPILDATVSIDAISKQKVTGVDGLVTFENIEVGNYEVSVSIPFSDIITKENIVVEADKTTNELILIDYPKPITPEKIDIDKWLNACYESLVSDDIFGAKGYATYWGDVGVDVFMGNINLNFPTRKMDTYDFGSTDKIIEDIWTNHYQVIRKTTIGIEAIETSEYVTELNTDENIAKAEFKFLRALTYFNLVKLFGNPVLVTSTEIPSDNNSVVQDPLKVYEFIEADLIFAESNLSQSNIKNKASVSAAQALLGKVYLQMAGFPLLQSDKYLKALEQFNKLDGLYALETNYGDIFNSDKTANSSEVIFSIDFTIPNDSNLKSWDWFYWGPLEVTERDFFLLAPNFIKGYFKNPNDLDIPVSFPLNIEDSRFFENIVSFTIQNNASVNAEDTANWRPYKFSENYQEGKSFQLPYLRYADILLMIAEVENAINGGPTIKAYDAINKVRRRAFGNTENDVTPGLNQQDFLDVLFEERLLELCFEGHRKDDLIRIQKLESVIENHNANSSQNMKNYQSHKHILPIPELEINLNPGVFQNPGY</sequence>
<keyword evidence="5" id="KW-0998">Cell outer membrane</keyword>
<keyword evidence="9" id="KW-1185">Reference proteome</keyword>
<dbReference type="GO" id="GO:0009279">
    <property type="term" value="C:cell outer membrane"/>
    <property type="evidence" value="ECO:0007669"/>
    <property type="project" value="UniProtKB-SubCell"/>
</dbReference>
<dbReference type="InterPro" id="IPR011990">
    <property type="entry name" value="TPR-like_helical_dom_sf"/>
</dbReference>
<evidence type="ECO:0000259" key="7">
    <source>
        <dbReference type="Pfam" id="PF14322"/>
    </source>
</evidence>
<evidence type="ECO:0000256" key="3">
    <source>
        <dbReference type="ARBA" id="ARBA00022729"/>
    </source>
</evidence>
<protein>
    <submittedName>
        <fullName evidence="8">RagB/SusD family nutrient uptake outer membrane protein</fullName>
    </submittedName>
</protein>
<dbReference type="Pfam" id="PF14322">
    <property type="entry name" value="SusD-like_3"/>
    <property type="match status" value="1"/>
</dbReference>
<dbReference type="Proteomes" id="UP000307602">
    <property type="component" value="Unassembled WGS sequence"/>
</dbReference>
<comment type="similarity">
    <text evidence="2">Belongs to the SusD family.</text>
</comment>
<evidence type="ECO:0000256" key="5">
    <source>
        <dbReference type="ARBA" id="ARBA00023237"/>
    </source>
</evidence>
<accession>A0A4S1DXI0</accession>
<dbReference type="RefSeq" id="WP_135877396.1">
    <property type="nucleotide sequence ID" value="NZ_SRSO01000015.1"/>
</dbReference>
<evidence type="ECO:0000259" key="6">
    <source>
        <dbReference type="Pfam" id="PF07980"/>
    </source>
</evidence>
<feature type="domain" description="SusD-like N-terminal" evidence="7">
    <location>
        <begin position="118"/>
        <end position="299"/>
    </location>
</feature>
<dbReference type="AlphaFoldDB" id="A0A4S1DXI0"/>
<dbReference type="GO" id="GO:0030246">
    <property type="term" value="F:carbohydrate binding"/>
    <property type="evidence" value="ECO:0007669"/>
    <property type="project" value="InterPro"/>
</dbReference>
<dbReference type="OrthoDB" id="5694214at2"/>
<evidence type="ECO:0000313" key="9">
    <source>
        <dbReference type="Proteomes" id="UP000307602"/>
    </source>
</evidence>
<dbReference type="Gene3D" id="1.25.40.390">
    <property type="match status" value="1"/>
</dbReference>
<comment type="caution">
    <text evidence="8">The sequence shown here is derived from an EMBL/GenBank/DDBJ whole genome shotgun (WGS) entry which is preliminary data.</text>
</comment>
<evidence type="ECO:0000256" key="4">
    <source>
        <dbReference type="ARBA" id="ARBA00023136"/>
    </source>
</evidence>
<keyword evidence="3" id="KW-0732">Signal</keyword>
<dbReference type="SUPFAM" id="SSF49452">
    <property type="entry name" value="Starch-binding domain-like"/>
    <property type="match status" value="1"/>
</dbReference>
<keyword evidence="4" id="KW-0472">Membrane</keyword>
<name>A0A4S1DXI0_9FLAO</name>
<evidence type="ECO:0000256" key="1">
    <source>
        <dbReference type="ARBA" id="ARBA00004442"/>
    </source>
</evidence>
<gene>
    <name evidence="8" type="ORF">EM932_11785</name>
</gene>
<evidence type="ECO:0000256" key="2">
    <source>
        <dbReference type="ARBA" id="ARBA00006275"/>
    </source>
</evidence>
<comment type="subcellular location">
    <subcellularLocation>
        <location evidence="1">Cell outer membrane</location>
    </subcellularLocation>
</comment>
<organism evidence="8 9">
    <name type="scientific">Flavivirga rizhaonensis</name>
    <dbReference type="NCBI Taxonomy" id="2559571"/>
    <lineage>
        <taxon>Bacteria</taxon>
        <taxon>Pseudomonadati</taxon>
        <taxon>Bacteroidota</taxon>
        <taxon>Flavobacteriia</taxon>
        <taxon>Flavobacteriales</taxon>
        <taxon>Flavobacteriaceae</taxon>
        <taxon>Flavivirga</taxon>
    </lineage>
</organism>
<evidence type="ECO:0000313" key="8">
    <source>
        <dbReference type="EMBL" id="TGV02222.1"/>
    </source>
</evidence>
<feature type="domain" description="RagB/SusD" evidence="6">
    <location>
        <begin position="432"/>
        <end position="579"/>
    </location>
</feature>
<dbReference type="SUPFAM" id="SSF48452">
    <property type="entry name" value="TPR-like"/>
    <property type="match status" value="1"/>
</dbReference>
<dbReference type="InterPro" id="IPR033985">
    <property type="entry name" value="SusD-like_N"/>
</dbReference>
<dbReference type="InterPro" id="IPR012944">
    <property type="entry name" value="SusD_RagB_dom"/>
</dbReference>
<reference evidence="8 9" key="1">
    <citation type="submission" date="2019-04" db="EMBL/GenBank/DDBJ databases">
        <authorList>
            <person name="Liu A."/>
        </authorList>
    </citation>
    <scope>NUCLEOTIDE SEQUENCE [LARGE SCALE GENOMIC DNA]</scope>
    <source>
        <strain evidence="8 9">RZ03</strain>
    </source>
</reference>
<dbReference type="Pfam" id="PF07980">
    <property type="entry name" value="SusD_RagB"/>
    <property type="match status" value="1"/>
</dbReference>
<proteinExistence type="inferred from homology"/>
<dbReference type="InterPro" id="IPR013784">
    <property type="entry name" value="Carb-bd-like_fold"/>
</dbReference>